<dbReference type="InterPro" id="IPR033773">
    <property type="entry name" value="CBX7_C"/>
</dbReference>
<feature type="region of interest" description="Disordered" evidence="6">
    <location>
        <begin position="125"/>
        <end position="207"/>
    </location>
</feature>
<dbReference type="CDD" id="cd18646">
    <property type="entry name" value="CD_Cbx7"/>
    <property type="match status" value="1"/>
</dbReference>
<evidence type="ECO:0000256" key="2">
    <source>
        <dbReference type="ARBA" id="ARBA00022491"/>
    </source>
</evidence>
<evidence type="ECO:0000256" key="6">
    <source>
        <dbReference type="SAM" id="MobiDB-lite"/>
    </source>
</evidence>
<dbReference type="InterPro" id="IPR043000">
    <property type="entry name" value="CBX7"/>
</dbReference>
<dbReference type="PANTHER" id="PTHR47277">
    <property type="entry name" value="CHROMOBOX PROTEIN HOMOLOG 7"/>
    <property type="match status" value="1"/>
</dbReference>
<reference evidence="8 9" key="1">
    <citation type="submission" date="2020-06" db="EMBL/GenBank/DDBJ databases">
        <authorList>
            <consortium name="Wellcome Sanger Institute Data Sharing"/>
        </authorList>
    </citation>
    <scope>NUCLEOTIDE SEQUENCE [LARGE SCALE GENOMIC DNA]</scope>
</reference>
<organism evidence="8 9">
    <name type="scientific">Denticeps clupeoides</name>
    <name type="common">denticle herring</name>
    <dbReference type="NCBI Taxonomy" id="299321"/>
    <lineage>
        <taxon>Eukaryota</taxon>
        <taxon>Metazoa</taxon>
        <taxon>Chordata</taxon>
        <taxon>Craniata</taxon>
        <taxon>Vertebrata</taxon>
        <taxon>Euteleostomi</taxon>
        <taxon>Actinopterygii</taxon>
        <taxon>Neopterygii</taxon>
        <taxon>Teleostei</taxon>
        <taxon>Clupei</taxon>
        <taxon>Clupeiformes</taxon>
        <taxon>Denticipitoidei</taxon>
        <taxon>Denticipitidae</taxon>
        <taxon>Denticeps</taxon>
    </lineage>
</organism>
<gene>
    <name evidence="8" type="primary">cbx7a</name>
</gene>
<dbReference type="Proteomes" id="UP000694580">
    <property type="component" value="Chromosome 7"/>
</dbReference>
<proteinExistence type="predicted"/>
<dbReference type="PROSITE" id="PS00598">
    <property type="entry name" value="CHROMO_1"/>
    <property type="match status" value="1"/>
</dbReference>
<dbReference type="GO" id="GO:0035102">
    <property type="term" value="C:PRC1 complex"/>
    <property type="evidence" value="ECO:0007669"/>
    <property type="project" value="InterPro"/>
</dbReference>
<evidence type="ECO:0000313" key="9">
    <source>
        <dbReference type="Proteomes" id="UP000694580"/>
    </source>
</evidence>
<dbReference type="AlphaFoldDB" id="A0AAY4BVD7"/>
<dbReference type="InterPro" id="IPR000953">
    <property type="entry name" value="Chromo/chromo_shadow_dom"/>
</dbReference>
<dbReference type="GO" id="GO:0000122">
    <property type="term" value="P:negative regulation of transcription by RNA polymerase II"/>
    <property type="evidence" value="ECO:0007669"/>
    <property type="project" value="TreeGrafter"/>
</dbReference>
<keyword evidence="5" id="KW-0539">Nucleus</keyword>
<dbReference type="PROSITE" id="PS50013">
    <property type="entry name" value="CHROMO_2"/>
    <property type="match status" value="1"/>
</dbReference>
<reference evidence="8" key="2">
    <citation type="submission" date="2025-08" db="UniProtKB">
        <authorList>
            <consortium name="Ensembl"/>
        </authorList>
    </citation>
    <scope>IDENTIFICATION</scope>
</reference>
<sequence>MELSSIGEQVFAVESITKKRVRKGNVEYLLKWEGWPPKYSTWEPEEHILDPRLVLAYEEKEERERALAYRRRGLRPRAVLLRQNIYPMDLRSAHKAPEKPAPRLRLSLARSMASCHIRPLLCEGVERSDGYPSSPELEMVPDAGRRPQGGATDAEQDRTSDRTEGSCDVVTDGAGDAQTGEAGSSEPHAATEANRGPDVGSGGVESSGKVTVTDVTINSLTVTFREALSAEGFFKSWGLEI</sequence>
<dbReference type="Gene3D" id="2.40.50.40">
    <property type="match status" value="1"/>
</dbReference>
<evidence type="ECO:0000256" key="1">
    <source>
        <dbReference type="ARBA" id="ARBA00004123"/>
    </source>
</evidence>
<feature type="domain" description="Chromo" evidence="7">
    <location>
        <begin position="11"/>
        <end position="69"/>
    </location>
</feature>
<accession>A0AAY4BVD7</accession>
<dbReference type="SUPFAM" id="SSF54160">
    <property type="entry name" value="Chromo domain-like"/>
    <property type="match status" value="1"/>
</dbReference>
<keyword evidence="3" id="KW-0805">Transcription regulation</keyword>
<reference evidence="8" key="3">
    <citation type="submission" date="2025-09" db="UniProtKB">
        <authorList>
            <consortium name="Ensembl"/>
        </authorList>
    </citation>
    <scope>IDENTIFICATION</scope>
</reference>
<feature type="compositionally biased region" description="Basic and acidic residues" evidence="6">
    <location>
        <begin position="155"/>
        <end position="165"/>
    </location>
</feature>
<dbReference type="PANTHER" id="PTHR47277:SF1">
    <property type="entry name" value="CHROMOBOX PROTEIN HOMOLOG 7"/>
    <property type="match status" value="1"/>
</dbReference>
<dbReference type="InterPro" id="IPR016197">
    <property type="entry name" value="Chromo-like_dom_sf"/>
</dbReference>
<evidence type="ECO:0000256" key="5">
    <source>
        <dbReference type="ARBA" id="ARBA00023242"/>
    </source>
</evidence>
<evidence type="ECO:0000256" key="4">
    <source>
        <dbReference type="ARBA" id="ARBA00023163"/>
    </source>
</evidence>
<comment type="subcellular location">
    <subcellularLocation>
        <location evidence="1">Nucleus</location>
    </subcellularLocation>
</comment>
<dbReference type="GeneTree" id="ENSGT00940000158365"/>
<protein>
    <recommendedName>
        <fullName evidence="7">Chromo domain-containing protein</fullName>
    </recommendedName>
</protein>
<keyword evidence="9" id="KW-1185">Reference proteome</keyword>
<dbReference type="InterPro" id="IPR023779">
    <property type="entry name" value="Chromodomain_CS"/>
</dbReference>
<dbReference type="PRINTS" id="PR00504">
    <property type="entry name" value="CHROMODOMAIN"/>
</dbReference>
<evidence type="ECO:0000256" key="3">
    <source>
        <dbReference type="ARBA" id="ARBA00023015"/>
    </source>
</evidence>
<dbReference type="SMART" id="SM00298">
    <property type="entry name" value="CHROMO"/>
    <property type="match status" value="1"/>
</dbReference>
<dbReference type="Ensembl" id="ENSDCDT00010030836.1">
    <property type="protein sequence ID" value="ENSDCDP00010024838.1"/>
    <property type="gene ID" value="ENSDCDG00010015857.1"/>
</dbReference>
<dbReference type="FunFam" id="2.40.50.40:FF:000006">
    <property type="entry name" value="Chromobox protein homolog 7"/>
    <property type="match status" value="1"/>
</dbReference>
<dbReference type="InterPro" id="IPR017984">
    <property type="entry name" value="Chromo_dom_subgr"/>
</dbReference>
<keyword evidence="4" id="KW-0804">Transcription</keyword>
<keyword evidence="2" id="KW-0678">Repressor</keyword>
<dbReference type="InterPro" id="IPR023780">
    <property type="entry name" value="Chromo_domain"/>
</dbReference>
<evidence type="ECO:0000313" key="8">
    <source>
        <dbReference type="Ensembl" id="ENSDCDP00010024838.1"/>
    </source>
</evidence>
<dbReference type="Pfam" id="PF17218">
    <property type="entry name" value="CBX7_C"/>
    <property type="match status" value="1"/>
</dbReference>
<evidence type="ECO:0000259" key="7">
    <source>
        <dbReference type="PROSITE" id="PS50013"/>
    </source>
</evidence>
<name>A0AAY4BVD7_9TELE</name>
<dbReference type="Pfam" id="PF00385">
    <property type="entry name" value="Chromo"/>
    <property type="match status" value="1"/>
</dbReference>